<evidence type="ECO:0000313" key="2">
    <source>
        <dbReference type="Proteomes" id="UP000215914"/>
    </source>
</evidence>
<proteinExistence type="predicted"/>
<evidence type="ECO:0000313" key="1">
    <source>
        <dbReference type="EMBL" id="KAF5757860.1"/>
    </source>
</evidence>
<dbReference type="EMBL" id="MNCJ02000332">
    <property type="protein sequence ID" value="KAF5757860.1"/>
    <property type="molecule type" value="Genomic_DNA"/>
</dbReference>
<keyword evidence="1" id="KW-0808">Transferase</keyword>
<dbReference type="PANTHER" id="PTHR27003">
    <property type="entry name" value="OS07G0166700 PROTEIN"/>
    <property type="match status" value="1"/>
</dbReference>
<dbReference type="AlphaFoldDB" id="A0A9K3DM64"/>
<sequence>MKLEAKVSGFEYSMTIPAGNLDLAYEKLGIGTHKSDMFSIGIVLFELMCGKDAFISKDDSSIASLAIFHYENRRLHELVDPDLYDQMNQQIIRYSFGNSI</sequence>
<dbReference type="GO" id="GO:0004674">
    <property type="term" value="F:protein serine/threonine kinase activity"/>
    <property type="evidence" value="ECO:0007669"/>
    <property type="project" value="UniProtKB-KW"/>
</dbReference>
<name>A0A9K3DM64_HELAN</name>
<comment type="caution">
    <text evidence="1">The sequence shown here is derived from an EMBL/GenBank/DDBJ whole genome shotgun (WGS) entry which is preliminary data.</text>
</comment>
<reference evidence="1" key="2">
    <citation type="submission" date="2020-06" db="EMBL/GenBank/DDBJ databases">
        <title>Helianthus annuus Genome sequencing and assembly Release 2.</title>
        <authorList>
            <person name="Gouzy J."/>
            <person name="Langlade N."/>
            <person name="Munos S."/>
        </authorList>
    </citation>
    <scope>NUCLEOTIDE SEQUENCE</scope>
    <source>
        <tissue evidence="1">Leaves</tissue>
    </source>
</reference>
<keyword evidence="1" id="KW-0418">Kinase</keyword>
<dbReference type="EC" id="2.7.11.1" evidence="1"/>
<organism evidence="1 2">
    <name type="scientific">Helianthus annuus</name>
    <name type="common">Common sunflower</name>
    <dbReference type="NCBI Taxonomy" id="4232"/>
    <lineage>
        <taxon>Eukaryota</taxon>
        <taxon>Viridiplantae</taxon>
        <taxon>Streptophyta</taxon>
        <taxon>Embryophyta</taxon>
        <taxon>Tracheophyta</taxon>
        <taxon>Spermatophyta</taxon>
        <taxon>Magnoliopsida</taxon>
        <taxon>eudicotyledons</taxon>
        <taxon>Gunneridae</taxon>
        <taxon>Pentapetalae</taxon>
        <taxon>asterids</taxon>
        <taxon>campanulids</taxon>
        <taxon>Asterales</taxon>
        <taxon>Asteraceae</taxon>
        <taxon>Asteroideae</taxon>
        <taxon>Heliantheae alliance</taxon>
        <taxon>Heliantheae</taxon>
        <taxon>Helianthus</taxon>
    </lineage>
</organism>
<dbReference type="GO" id="GO:0004714">
    <property type="term" value="F:transmembrane receptor protein tyrosine kinase activity"/>
    <property type="evidence" value="ECO:0007669"/>
    <property type="project" value="InterPro"/>
</dbReference>
<accession>A0A9K3DM64</accession>
<gene>
    <name evidence="1" type="ORF">HanXRQr2_Chr17g0831751</name>
</gene>
<dbReference type="PANTHER" id="PTHR27003:SF383">
    <property type="entry name" value="TYROSINE-PROTEIN KINASE, NON-RECEPTOR JAK_TYK2-RELATED"/>
    <property type="match status" value="1"/>
</dbReference>
<protein>
    <submittedName>
        <fullName evidence="1">Non-specific serine/threonine protein kinase</fullName>
        <ecNumber evidence="1">2.7.11.1</ecNumber>
    </submittedName>
</protein>
<dbReference type="SUPFAM" id="SSF56112">
    <property type="entry name" value="Protein kinase-like (PK-like)"/>
    <property type="match status" value="1"/>
</dbReference>
<dbReference type="Proteomes" id="UP000215914">
    <property type="component" value="Unassembled WGS sequence"/>
</dbReference>
<keyword evidence="2" id="KW-1185">Reference proteome</keyword>
<dbReference type="Gene3D" id="1.10.510.10">
    <property type="entry name" value="Transferase(Phosphotransferase) domain 1"/>
    <property type="match status" value="1"/>
</dbReference>
<dbReference type="InterPro" id="IPR011009">
    <property type="entry name" value="Kinase-like_dom_sf"/>
</dbReference>
<keyword evidence="1" id="KW-0723">Serine/threonine-protein kinase</keyword>
<dbReference type="InterPro" id="IPR045272">
    <property type="entry name" value="ANXUR1/2-like"/>
</dbReference>
<reference evidence="1" key="1">
    <citation type="journal article" date="2017" name="Nature">
        <title>The sunflower genome provides insights into oil metabolism, flowering and Asterid evolution.</title>
        <authorList>
            <person name="Badouin H."/>
            <person name="Gouzy J."/>
            <person name="Grassa C.J."/>
            <person name="Murat F."/>
            <person name="Staton S.E."/>
            <person name="Cottret L."/>
            <person name="Lelandais-Briere C."/>
            <person name="Owens G.L."/>
            <person name="Carrere S."/>
            <person name="Mayjonade B."/>
            <person name="Legrand L."/>
            <person name="Gill N."/>
            <person name="Kane N.C."/>
            <person name="Bowers J.E."/>
            <person name="Hubner S."/>
            <person name="Bellec A."/>
            <person name="Berard A."/>
            <person name="Berges H."/>
            <person name="Blanchet N."/>
            <person name="Boniface M.C."/>
            <person name="Brunel D."/>
            <person name="Catrice O."/>
            <person name="Chaidir N."/>
            <person name="Claudel C."/>
            <person name="Donnadieu C."/>
            <person name="Faraut T."/>
            <person name="Fievet G."/>
            <person name="Helmstetter N."/>
            <person name="King M."/>
            <person name="Knapp S.J."/>
            <person name="Lai Z."/>
            <person name="Le Paslier M.C."/>
            <person name="Lippi Y."/>
            <person name="Lorenzon L."/>
            <person name="Mandel J.R."/>
            <person name="Marage G."/>
            <person name="Marchand G."/>
            <person name="Marquand E."/>
            <person name="Bret-Mestries E."/>
            <person name="Morien E."/>
            <person name="Nambeesan S."/>
            <person name="Nguyen T."/>
            <person name="Pegot-Espagnet P."/>
            <person name="Pouilly N."/>
            <person name="Raftis F."/>
            <person name="Sallet E."/>
            <person name="Schiex T."/>
            <person name="Thomas J."/>
            <person name="Vandecasteele C."/>
            <person name="Vares D."/>
            <person name="Vear F."/>
            <person name="Vautrin S."/>
            <person name="Crespi M."/>
            <person name="Mangin B."/>
            <person name="Burke J.M."/>
            <person name="Salse J."/>
            <person name="Munos S."/>
            <person name="Vincourt P."/>
            <person name="Rieseberg L.H."/>
            <person name="Langlade N.B."/>
        </authorList>
    </citation>
    <scope>NUCLEOTIDE SEQUENCE</scope>
    <source>
        <tissue evidence="1">Leaves</tissue>
    </source>
</reference>
<dbReference type="Gramene" id="mRNA:HanXRQr2_Chr17g0831751">
    <property type="protein sequence ID" value="CDS:HanXRQr2_Chr17g0831751.1"/>
    <property type="gene ID" value="HanXRQr2_Chr17g0831751"/>
</dbReference>